<feature type="transmembrane region" description="Helical" evidence="1">
    <location>
        <begin position="164"/>
        <end position="191"/>
    </location>
</feature>
<feature type="transmembrane region" description="Helical" evidence="1">
    <location>
        <begin position="125"/>
        <end position="144"/>
    </location>
</feature>
<dbReference type="InterPro" id="IPR049713">
    <property type="entry name" value="Pr6Pr-like"/>
</dbReference>
<protein>
    <recommendedName>
        <fullName evidence="4">Integral membrane protein</fullName>
    </recommendedName>
</protein>
<evidence type="ECO:0000256" key="1">
    <source>
        <dbReference type="SAM" id="Phobius"/>
    </source>
</evidence>
<comment type="caution">
    <text evidence="2">The sequence shown here is derived from an EMBL/GenBank/DDBJ whole genome shotgun (WGS) entry which is preliminary data.</text>
</comment>
<dbReference type="EMBL" id="JAAMFI010000002">
    <property type="protein sequence ID" value="MBS9335271.1"/>
    <property type="molecule type" value="Genomic_DNA"/>
</dbReference>
<sequence length="199" mass="22710">MNRLKNSYRTLLVIVGIIGVLVETNLEPAKFLYYTIMSNILCILYFAYLLVKKQGYNPNVKGAVTLAITVTMLIYWCILAPHSFNMKTFADYAGTFLAHLIVPMMVILDWLFFDQKGGFSKKAPIYWLIIPLVYYVFTLIAAQFKVVYPLTGAHYPYFFIDSEAIGWAAVAGYVSGLVLFFLILGYLFVLLDHKLAKRK</sequence>
<evidence type="ECO:0008006" key="4">
    <source>
        <dbReference type="Google" id="ProtNLM"/>
    </source>
</evidence>
<dbReference type="NCBIfam" id="NF038065">
    <property type="entry name" value="Pr6Pr"/>
    <property type="match status" value="1"/>
</dbReference>
<dbReference type="RefSeq" id="WP_213819864.1">
    <property type="nucleotide sequence ID" value="NZ_JAAMFI010000002.1"/>
</dbReference>
<keyword evidence="1" id="KW-1133">Transmembrane helix</keyword>
<dbReference type="Proteomes" id="UP001519418">
    <property type="component" value="Unassembled WGS sequence"/>
</dbReference>
<keyword evidence="3" id="KW-1185">Reference proteome</keyword>
<feature type="transmembrane region" description="Helical" evidence="1">
    <location>
        <begin position="63"/>
        <end position="84"/>
    </location>
</feature>
<gene>
    <name evidence="2" type="ORF">G6R27_04415</name>
</gene>
<feature type="transmembrane region" description="Helical" evidence="1">
    <location>
        <begin position="96"/>
        <end position="113"/>
    </location>
</feature>
<proteinExistence type="predicted"/>
<feature type="transmembrane region" description="Helical" evidence="1">
    <location>
        <begin position="32"/>
        <end position="51"/>
    </location>
</feature>
<evidence type="ECO:0000313" key="3">
    <source>
        <dbReference type="Proteomes" id="UP001519418"/>
    </source>
</evidence>
<reference evidence="2 3" key="1">
    <citation type="submission" date="2020-02" db="EMBL/GenBank/DDBJ databases">
        <title>Fructobacillus sp. isolated from paper mulberry of Taiwan.</title>
        <authorList>
            <person name="Lin S.-T."/>
        </authorList>
    </citation>
    <scope>NUCLEOTIDE SEQUENCE [LARGE SCALE GENOMIC DNA]</scope>
    <source>
        <strain evidence="2 3">M1-10</strain>
    </source>
</reference>
<feature type="transmembrane region" description="Helical" evidence="1">
    <location>
        <begin position="7"/>
        <end position="26"/>
    </location>
</feature>
<evidence type="ECO:0000313" key="2">
    <source>
        <dbReference type="EMBL" id="MBS9335271.1"/>
    </source>
</evidence>
<organism evidence="2 3">
    <name type="scientific">Fructobacillus papyriferae</name>
    <dbReference type="NCBI Taxonomy" id="2713171"/>
    <lineage>
        <taxon>Bacteria</taxon>
        <taxon>Bacillati</taxon>
        <taxon>Bacillota</taxon>
        <taxon>Bacilli</taxon>
        <taxon>Lactobacillales</taxon>
        <taxon>Lactobacillaceae</taxon>
        <taxon>Fructobacillus</taxon>
    </lineage>
</organism>
<keyword evidence="1" id="KW-0812">Transmembrane</keyword>
<accession>A0ABS5QQ42</accession>
<keyword evidence="1" id="KW-0472">Membrane</keyword>
<name>A0ABS5QQ42_9LACO</name>